<accession>A0A8S9RBF7</accession>
<feature type="domain" description="Deoxynucleoside kinase" evidence="2">
    <location>
        <begin position="27"/>
        <end position="117"/>
    </location>
</feature>
<dbReference type="InterPro" id="IPR027417">
    <property type="entry name" value="P-loop_NTPase"/>
</dbReference>
<dbReference type="PANTHER" id="PTHR10513:SF35">
    <property type="entry name" value="DEOXYADENOSINE KINASE"/>
    <property type="match status" value="1"/>
</dbReference>
<gene>
    <name evidence="3" type="ORF">F2Q69_00061680</name>
</gene>
<dbReference type="SUPFAM" id="SSF52540">
    <property type="entry name" value="P-loop containing nucleoside triphosphate hydrolases"/>
    <property type="match status" value="1"/>
</dbReference>
<reference evidence="3" key="1">
    <citation type="submission" date="2019-12" db="EMBL/GenBank/DDBJ databases">
        <title>Genome sequencing and annotation of Brassica cretica.</title>
        <authorList>
            <person name="Studholme D.J."/>
            <person name="Sarris P."/>
        </authorList>
    </citation>
    <scope>NUCLEOTIDE SEQUENCE</scope>
    <source>
        <strain evidence="3">PFS-109/04</strain>
        <tissue evidence="3">Leaf</tissue>
    </source>
</reference>
<dbReference type="Gene3D" id="3.40.50.300">
    <property type="entry name" value="P-loop containing nucleotide triphosphate hydrolases"/>
    <property type="match status" value="1"/>
</dbReference>
<evidence type="ECO:0000256" key="1">
    <source>
        <dbReference type="SAM" id="MobiDB-lite"/>
    </source>
</evidence>
<evidence type="ECO:0000259" key="2">
    <source>
        <dbReference type="Pfam" id="PF01712"/>
    </source>
</evidence>
<evidence type="ECO:0000313" key="3">
    <source>
        <dbReference type="EMBL" id="KAF3570075.1"/>
    </source>
</evidence>
<sequence length="293" mass="33272">MRSKHSVSFNRQCVGLCSLIGVIGLRRLDIYQACLHEVASNPNTSDSNKTRSTLLFTERASPDTCHKRMMLRKRADEGGVSLKYLQDMHEKHESWLLPFESGNHRVLSFSKLSLQMDNSIHPDIKDLAYFFEFVKKKQETSQERQTPLLMPPHNGGLWMGPEGKHVPGLELPSLDFRKAMSLLTRLRETLPHCFVCSEGALSGLSSNVNRLRYQEVYNVCDWISDFRPDVRNERNGSSGKQSCSGGRARSYSGWMQRKRRGGARSCGSGGEEVAVAAVKELRQWRCPELEQRP</sequence>
<name>A0A8S9RBF7_BRACR</name>
<dbReference type="GO" id="GO:0005737">
    <property type="term" value="C:cytoplasm"/>
    <property type="evidence" value="ECO:0007669"/>
    <property type="project" value="TreeGrafter"/>
</dbReference>
<dbReference type="AlphaFoldDB" id="A0A8S9RBF7"/>
<feature type="region of interest" description="Disordered" evidence="1">
    <location>
        <begin position="231"/>
        <end position="271"/>
    </location>
</feature>
<dbReference type="InterPro" id="IPR031314">
    <property type="entry name" value="DNK_dom"/>
</dbReference>
<dbReference type="EMBL" id="QGKX02000095">
    <property type="protein sequence ID" value="KAF3570075.1"/>
    <property type="molecule type" value="Genomic_DNA"/>
</dbReference>
<evidence type="ECO:0000313" key="4">
    <source>
        <dbReference type="Proteomes" id="UP000712600"/>
    </source>
</evidence>
<dbReference type="PANTHER" id="PTHR10513">
    <property type="entry name" value="DEOXYNUCLEOSIDE KINASE"/>
    <property type="match status" value="1"/>
</dbReference>
<proteinExistence type="predicted"/>
<feature type="compositionally biased region" description="Polar residues" evidence="1">
    <location>
        <begin position="235"/>
        <end position="244"/>
    </location>
</feature>
<dbReference type="Proteomes" id="UP000712600">
    <property type="component" value="Unassembled WGS sequence"/>
</dbReference>
<protein>
    <recommendedName>
        <fullName evidence="2">Deoxynucleoside kinase domain-containing protein</fullName>
    </recommendedName>
</protein>
<dbReference type="GO" id="GO:0019136">
    <property type="term" value="F:deoxynucleoside kinase activity"/>
    <property type="evidence" value="ECO:0007669"/>
    <property type="project" value="TreeGrafter"/>
</dbReference>
<comment type="caution">
    <text evidence="3">The sequence shown here is derived from an EMBL/GenBank/DDBJ whole genome shotgun (WGS) entry which is preliminary data.</text>
</comment>
<organism evidence="3 4">
    <name type="scientific">Brassica cretica</name>
    <name type="common">Mustard</name>
    <dbReference type="NCBI Taxonomy" id="69181"/>
    <lineage>
        <taxon>Eukaryota</taxon>
        <taxon>Viridiplantae</taxon>
        <taxon>Streptophyta</taxon>
        <taxon>Embryophyta</taxon>
        <taxon>Tracheophyta</taxon>
        <taxon>Spermatophyta</taxon>
        <taxon>Magnoliopsida</taxon>
        <taxon>eudicotyledons</taxon>
        <taxon>Gunneridae</taxon>
        <taxon>Pentapetalae</taxon>
        <taxon>rosids</taxon>
        <taxon>malvids</taxon>
        <taxon>Brassicales</taxon>
        <taxon>Brassicaceae</taxon>
        <taxon>Brassiceae</taxon>
        <taxon>Brassica</taxon>
    </lineage>
</organism>
<dbReference type="Pfam" id="PF01712">
    <property type="entry name" value="dNK"/>
    <property type="match status" value="1"/>
</dbReference>
<dbReference type="InterPro" id="IPR050566">
    <property type="entry name" value="Deoxyribonucleoside_kinase"/>
</dbReference>